<evidence type="ECO:0000313" key="2">
    <source>
        <dbReference type="Proteomes" id="UP000886819"/>
    </source>
</evidence>
<evidence type="ECO:0000313" key="1">
    <source>
        <dbReference type="EMBL" id="HIQ62477.1"/>
    </source>
</evidence>
<accession>A0A9D0YUR2</accession>
<proteinExistence type="predicted"/>
<reference evidence="1" key="2">
    <citation type="journal article" date="2021" name="PeerJ">
        <title>Extensive microbial diversity within the chicken gut microbiome revealed by metagenomics and culture.</title>
        <authorList>
            <person name="Gilroy R."/>
            <person name="Ravi A."/>
            <person name="Getino M."/>
            <person name="Pursley I."/>
            <person name="Horton D.L."/>
            <person name="Alikhan N.F."/>
            <person name="Baker D."/>
            <person name="Gharbi K."/>
            <person name="Hall N."/>
            <person name="Watson M."/>
            <person name="Adriaenssens E.M."/>
            <person name="Foster-Nyarko E."/>
            <person name="Jarju S."/>
            <person name="Secka A."/>
            <person name="Antonio M."/>
            <person name="Oren A."/>
            <person name="Chaudhuri R.R."/>
            <person name="La Ragione R."/>
            <person name="Hildebrand F."/>
            <person name="Pallen M.J."/>
        </authorList>
    </citation>
    <scope>NUCLEOTIDE SEQUENCE</scope>
    <source>
        <strain evidence="1">ChiHile30-977</strain>
    </source>
</reference>
<name>A0A9D0YUR2_9FIRM</name>
<gene>
    <name evidence="1" type="ORF">IAA66_02680</name>
</gene>
<dbReference type="AlphaFoldDB" id="A0A9D0YUR2"/>
<organism evidence="1 2">
    <name type="scientific">Candidatus Avichristensenella intestinipullorum</name>
    <dbReference type="NCBI Taxonomy" id="2840693"/>
    <lineage>
        <taxon>Bacteria</taxon>
        <taxon>Bacillati</taxon>
        <taxon>Bacillota</taxon>
        <taxon>Clostridia</taxon>
        <taxon>Candidatus Avichristensenella</taxon>
    </lineage>
</organism>
<sequence>MSFYSYKNANPRCCPGVISGDAVSGLTERVCVQVKRVYDSGLIQEQLDDRVVTITNYAVVPPCNCNCAGNCCPGELPDPPGPVPPITFESCRSSSTQGRIRDLTIERLCDRPCFARVRGTVDVPIDILFSDSRCVQYVGQGVVSLSVDVLLSIPDEAIVPYCIEAMVSAICVSGTYQGDNEFKLTICVTAALKVIAEVEILVPSYGFCTIPPSEEFAENVCDEFFALPLYPPATLCDESTVSTANCGCRVSGNACGWNQCGCGCSNCSC</sequence>
<protein>
    <submittedName>
        <fullName evidence="1">Uncharacterized protein</fullName>
    </submittedName>
</protein>
<comment type="caution">
    <text evidence="1">The sequence shown here is derived from an EMBL/GenBank/DDBJ whole genome shotgun (WGS) entry which is preliminary data.</text>
</comment>
<reference evidence="1" key="1">
    <citation type="submission" date="2020-10" db="EMBL/GenBank/DDBJ databases">
        <authorList>
            <person name="Gilroy R."/>
        </authorList>
    </citation>
    <scope>NUCLEOTIDE SEQUENCE</scope>
    <source>
        <strain evidence="1">ChiHile30-977</strain>
    </source>
</reference>
<dbReference type="Proteomes" id="UP000886819">
    <property type="component" value="Unassembled WGS sequence"/>
</dbReference>
<dbReference type="EMBL" id="DVFI01000035">
    <property type="protein sequence ID" value="HIQ62477.1"/>
    <property type="molecule type" value="Genomic_DNA"/>
</dbReference>